<sequence>MRPLPAAAPGRIQSLHDLHSLQRVMFAAVSRPLSAQDRAQRRWVDGRATHAVVKTFARDTGRLSALDRIEIYNRMYWFRLLDSLGEDFPGLRMHLGEARFLRLARAYIATHPSRSFTLRDLGRHLPRFIAAQPRHTAPHTAAARNLAAFEWAQIVAFDAAARAPVSVRRMRTADPLTLRLALQPCLTLLRLSFAVDDYLLALKQHDSALRTAASQTVRPGRRTAKGLAGPRLRAATTFLAVHRFQNQIYFRRLAPSEFRLLRALARGQPLADACGAAFRSSRTCAEEQAALIREWFEHWTRLGWLCARE</sequence>
<keyword evidence="3" id="KW-1185">Reference proteome</keyword>
<keyword evidence="2" id="KW-0238">DNA-binding</keyword>
<dbReference type="EMBL" id="CP080507">
    <property type="protein sequence ID" value="QYM80586.1"/>
    <property type="molecule type" value="Genomic_DNA"/>
</dbReference>
<dbReference type="Gene3D" id="1.10.150.690">
    <property type="entry name" value="DUF2063"/>
    <property type="match status" value="1"/>
</dbReference>
<proteinExistence type="predicted"/>
<dbReference type="AlphaFoldDB" id="A0A8F9TYZ4"/>
<evidence type="ECO:0000259" key="1">
    <source>
        <dbReference type="Pfam" id="PF09836"/>
    </source>
</evidence>
<feature type="domain" description="Putative DNA-binding" evidence="1">
    <location>
        <begin position="61"/>
        <end position="129"/>
    </location>
</feature>
<dbReference type="InterPro" id="IPR018640">
    <property type="entry name" value="DUF2063"/>
</dbReference>
<evidence type="ECO:0000313" key="2">
    <source>
        <dbReference type="EMBL" id="QYM80586.1"/>
    </source>
</evidence>
<accession>A0A8F9TYZ4</accession>
<organism evidence="2 3">
    <name type="scientific">Horticoccus luteus</name>
    <dbReference type="NCBI Taxonomy" id="2862869"/>
    <lineage>
        <taxon>Bacteria</taxon>
        <taxon>Pseudomonadati</taxon>
        <taxon>Verrucomicrobiota</taxon>
        <taxon>Opitutia</taxon>
        <taxon>Opitutales</taxon>
        <taxon>Opitutaceae</taxon>
        <taxon>Horticoccus</taxon>
    </lineage>
</organism>
<evidence type="ECO:0000313" key="3">
    <source>
        <dbReference type="Proteomes" id="UP000825051"/>
    </source>
</evidence>
<gene>
    <name evidence="2" type="ORF">K0B96_08285</name>
</gene>
<dbReference type="InterPro" id="IPR044922">
    <property type="entry name" value="DUF2063_N_sf"/>
</dbReference>
<name>A0A8F9TYZ4_9BACT</name>
<dbReference type="Pfam" id="PF09836">
    <property type="entry name" value="DUF2063"/>
    <property type="match status" value="1"/>
</dbReference>
<dbReference type="KEGG" id="ole:K0B96_08285"/>
<dbReference type="Proteomes" id="UP000825051">
    <property type="component" value="Chromosome"/>
</dbReference>
<protein>
    <submittedName>
        <fullName evidence="2">DNA-binding domain-containing protein</fullName>
    </submittedName>
</protein>
<reference evidence="2" key="1">
    <citation type="submission" date="2021-08" db="EMBL/GenBank/DDBJ databases">
        <title>Genome of a novel bacterium of the phylum Verrucomicrobia, Oleiharenicola sp. KSB-15.</title>
        <authorList>
            <person name="Chung J.-H."/>
            <person name="Ahn J.-H."/>
            <person name="Yoon Y."/>
            <person name="Kim D.-Y."/>
            <person name="An S.-H."/>
            <person name="Park I."/>
            <person name="Yeon J."/>
        </authorList>
    </citation>
    <scope>NUCLEOTIDE SEQUENCE</scope>
    <source>
        <strain evidence="2">KSB-15</strain>
    </source>
</reference>
<dbReference type="GO" id="GO:0003677">
    <property type="term" value="F:DNA binding"/>
    <property type="evidence" value="ECO:0007669"/>
    <property type="project" value="UniProtKB-KW"/>
</dbReference>
<dbReference type="RefSeq" id="WP_220165998.1">
    <property type="nucleotide sequence ID" value="NZ_CP080507.1"/>
</dbReference>